<evidence type="ECO:0000313" key="2">
    <source>
        <dbReference type="EMBL" id="SIT45664.1"/>
    </source>
</evidence>
<gene>
    <name evidence="2" type="ORF">BN2475_580038</name>
</gene>
<dbReference type="Proteomes" id="UP000187012">
    <property type="component" value="Unassembled WGS sequence"/>
</dbReference>
<sequence>MGRVLATLVRDSKLVRVSKGVYAMTRLHKFTKASAPARYMSAMSSVGRAPPKVRSGSERRR</sequence>
<reference evidence="2 3" key="1">
    <citation type="submission" date="2016-12" db="EMBL/GenBank/DDBJ databases">
        <authorList>
            <person name="Song W.-J."/>
            <person name="Kurnit D.M."/>
        </authorList>
    </citation>
    <scope>NUCLEOTIDE SEQUENCE [LARGE SCALE GENOMIC DNA]</scope>
    <source>
        <strain evidence="2 3">STM7296</strain>
    </source>
</reference>
<keyword evidence="3" id="KW-1185">Reference proteome</keyword>
<accession>A0A1N7SE98</accession>
<evidence type="ECO:0000256" key="1">
    <source>
        <dbReference type="SAM" id="MobiDB-lite"/>
    </source>
</evidence>
<proteinExistence type="predicted"/>
<dbReference type="EMBL" id="CYGX02000058">
    <property type="protein sequence ID" value="SIT45664.1"/>
    <property type="molecule type" value="Genomic_DNA"/>
</dbReference>
<evidence type="ECO:0000313" key="3">
    <source>
        <dbReference type="Proteomes" id="UP000187012"/>
    </source>
</evidence>
<protein>
    <submittedName>
        <fullName evidence="2">Uncharacterized protein</fullName>
    </submittedName>
</protein>
<organism evidence="2 3">
    <name type="scientific">Paraburkholderia ribeironis</name>
    <dbReference type="NCBI Taxonomy" id="1247936"/>
    <lineage>
        <taxon>Bacteria</taxon>
        <taxon>Pseudomonadati</taxon>
        <taxon>Pseudomonadota</taxon>
        <taxon>Betaproteobacteria</taxon>
        <taxon>Burkholderiales</taxon>
        <taxon>Burkholderiaceae</taxon>
        <taxon>Paraburkholderia</taxon>
    </lineage>
</organism>
<name>A0A1N7SE98_9BURK</name>
<feature type="region of interest" description="Disordered" evidence="1">
    <location>
        <begin position="41"/>
        <end position="61"/>
    </location>
</feature>
<dbReference type="AlphaFoldDB" id="A0A1N7SE98"/>
<dbReference type="STRING" id="1247936.BN2475_580038"/>